<dbReference type="SUPFAM" id="SSF53163">
    <property type="entry name" value="HybD-like"/>
    <property type="match status" value="1"/>
</dbReference>
<dbReference type="Gene3D" id="3.40.50.1450">
    <property type="entry name" value="HybD-like"/>
    <property type="match status" value="1"/>
</dbReference>
<comment type="caution">
    <text evidence="5">The sequence shown here is derived from an EMBL/GenBank/DDBJ whole genome shotgun (WGS) entry which is preliminary data.</text>
</comment>
<dbReference type="RefSeq" id="WP_004890493.1">
    <property type="nucleotide sequence ID" value="NZ_CP021838.1"/>
</dbReference>
<evidence type="ECO:0000256" key="4">
    <source>
        <dbReference type="ARBA" id="ARBA00022801"/>
    </source>
</evidence>
<evidence type="ECO:0000313" key="5">
    <source>
        <dbReference type="EMBL" id="RWU12543.1"/>
    </source>
</evidence>
<keyword evidence="3" id="KW-0064">Aspartyl protease</keyword>
<dbReference type="Proteomes" id="UP000286434">
    <property type="component" value="Unassembled WGS sequence"/>
</dbReference>
<dbReference type="PANTHER" id="PTHR30302">
    <property type="entry name" value="HYDROGENASE 1 MATURATION PROTEASE"/>
    <property type="match status" value="1"/>
</dbReference>
<dbReference type="PRINTS" id="PR00446">
    <property type="entry name" value="HYDRGNUPTAKE"/>
</dbReference>
<dbReference type="NCBIfam" id="TIGR00072">
    <property type="entry name" value="hydrog_prot"/>
    <property type="match status" value="1"/>
</dbReference>
<dbReference type="EMBL" id="SBBW01000035">
    <property type="protein sequence ID" value="RWU12543.1"/>
    <property type="molecule type" value="Genomic_DNA"/>
</dbReference>
<evidence type="ECO:0000313" key="6">
    <source>
        <dbReference type="Proteomes" id="UP000286434"/>
    </source>
</evidence>
<sequence length="162" mass="18025">MDHISIELTPKSKLISNHHGFREGVGIHILPLLEERLAQYEDVEVVEGSTDGMRLLGTIEETEYLVVVDAVNAGKEAGTIITLVDDEIPAYFGMKMSIHQLGFQEVLLAAKLRQTIPKQMVLFGVQPASLVLGLDLSPIVQAQLPYVVERVVRQIEEWCHTP</sequence>
<proteinExistence type="inferred from homology"/>
<evidence type="ECO:0000256" key="2">
    <source>
        <dbReference type="ARBA" id="ARBA00022670"/>
    </source>
</evidence>
<evidence type="ECO:0000256" key="1">
    <source>
        <dbReference type="ARBA" id="ARBA00006814"/>
    </source>
</evidence>
<evidence type="ECO:0000256" key="3">
    <source>
        <dbReference type="ARBA" id="ARBA00022750"/>
    </source>
</evidence>
<dbReference type="GO" id="GO:0004190">
    <property type="term" value="F:aspartic-type endopeptidase activity"/>
    <property type="evidence" value="ECO:0007669"/>
    <property type="project" value="UniProtKB-KW"/>
</dbReference>
<comment type="similarity">
    <text evidence="1">Belongs to the peptidase A31 family.</text>
</comment>
<dbReference type="InterPro" id="IPR000671">
    <property type="entry name" value="Peptidase_A31"/>
</dbReference>
<gene>
    <name evidence="5" type="ORF">EA138_09400</name>
</gene>
<dbReference type="GO" id="GO:0008047">
    <property type="term" value="F:enzyme activator activity"/>
    <property type="evidence" value="ECO:0007669"/>
    <property type="project" value="InterPro"/>
</dbReference>
<organism evidence="5 6">
    <name type="scientific">Anoxybacillus flavithermus</name>
    <dbReference type="NCBI Taxonomy" id="33934"/>
    <lineage>
        <taxon>Bacteria</taxon>
        <taxon>Bacillati</taxon>
        <taxon>Bacillota</taxon>
        <taxon>Bacilli</taxon>
        <taxon>Bacillales</taxon>
        <taxon>Anoxybacillaceae</taxon>
        <taxon>Anoxybacillus</taxon>
    </lineage>
</organism>
<dbReference type="PANTHER" id="PTHR30302:SF1">
    <property type="entry name" value="HYDROGENASE 2 MATURATION PROTEASE"/>
    <property type="match status" value="1"/>
</dbReference>
<dbReference type="InterPro" id="IPR023430">
    <property type="entry name" value="Pept_HybD-like_dom_sf"/>
</dbReference>
<accession>A0AAX2A059</accession>
<keyword evidence="2 5" id="KW-0645">Protease</keyword>
<protein>
    <submittedName>
        <fullName evidence="5">Hydrogenase maturation protease</fullName>
    </submittedName>
</protein>
<dbReference type="CDD" id="cd06062">
    <property type="entry name" value="H2MP_MemB-H2up"/>
    <property type="match status" value="1"/>
</dbReference>
<dbReference type="Pfam" id="PF01750">
    <property type="entry name" value="HycI"/>
    <property type="match status" value="1"/>
</dbReference>
<keyword evidence="4" id="KW-0378">Hydrolase</keyword>
<dbReference type="GO" id="GO:0016485">
    <property type="term" value="P:protein processing"/>
    <property type="evidence" value="ECO:0007669"/>
    <property type="project" value="TreeGrafter"/>
</dbReference>
<dbReference type="AlphaFoldDB" id="A0AAX2A059"/>
<reference evidence="5 6" key="1">
    <citation type="submission" date="2019-01" db="EMBL/GenBank/DDBJ databases">
        <title>Anoxybacillus flavithermus in powdered infant formula.</title>
        <authorList>
            <person name="Rhee M.S."/>
            <person name="Choi I.-G."/>
            <person name="Cho T.J."/>
            <person name="Park B."/>
        </authorList>
    </citation>
    <scope>NUCLEOTIDE SEQUENCE [LARGE SCALE GENOMIC DNA]</scope>
    <source>
        <strain evidence="5 6">FHS-PPAM212</strain>
    </source>
</reference>
<name>A0AAX2A059_9BACL</name>